<accession>A0A8K0KEM3</accession>
<keyword evidence="7" id="KW-0812">Transmembrane</keyword>
<dbReference type="InterPro" id="IPR036179">
    <property type="entry name" value="Ig-like_dom_sf"/>
</dbReference>
<keyword evidence="7" id="KW-1133">Transmembrane helix</keyword>
<feature type="domain" description="Ig-like" evidence="8">
    <location>
        <begin position="261"/>
        <end position="381"/>
    </location>
</feature>
<feature type="transmembrane region" description="Helical" evidence="7">
    <location>
        <begin position="103"/>
        <end position="122"/>
    </location>
</feature>
<feature type="domain" description="Ig-like" evidence="8">
    <location>
        <begin position="119"/>
        <end position="253"/>
    </location>
</feature>
<dbReference type="GO" id="GO:0050839">
    <property type="term" value="F:cell adhesion molecule binding"/>
    <property type="evidence" value="ECO:0007669"/>
    <property type="project" value="TreeGrafter"/>
</dbReference>
<keyword evidence="4" id="KW-0325">Glycoprotein</keyword>
<reference evidence="9" key="1">
    <citation type="submission" date="2013-04" db="EMBL/GenBank/DDBJ databases">
        <authorList>
            <person name="Qu J."/>
            <person name="Murali S.C."/>
            <person name="Bandaranaike D."/>
            <person name="Bellair M."/>
            <person name="Blankenburg K."/>
            <person name="Chao H."/>
            <person name="Dinh H."/>
            <person name="Doddapaneni H."/>
            <person name="Downs B."/>
            <person name="Dugan-Rocha S."/>
            <person name="Elkadiri S."/>
            <person name="Gnanaolivu R.D."/>
            <person name="Hernandez B."/>
            <person name="Javaid M."/>
            <person name="Jayaseelan J.C."/>
            <person name="Lee S."/>
            <person name="Li M."/>
            <person name="Ming W."/>
            <person name="Munidasa M."/>
            <person name="Muniz J."/>
            <person name="Nguyen L."/>
            <person name="Ongeri F."/>
            <person name="Osuji N."/>
            <person name="Pu L.-L."/>
            <person name="Puazo M."/>
            <person name="Qu C."/>
            <person name="Quiroz J."/>
            <person name="Raj R."/>
            <person name="Weissenberger G."/>
            <person name="Xin Y."/>
            <person name="Zou X."/>
            <person name="Han Y."/>
            <person name="Richards S."/>
            <person name="Worley K."/>
            <person name="Muzny D."/>
            <person name="Gibbs R."/>
        </authorList>
    </citation>
    <scope>NUCLEOTIDE SEQUENCE</scope>
    <source>
        <strain evidence="9">Sampled in the wild</strain>
    </source>
</reference>
<feature type="region of interest" description="Disordered" evidence="6">
    <location>
        <begin position="1"/>
        <end position="40"/>
    </location>
</feature>
<evidence type="ECO:0000256" key="2">
    <source>
        <dbReference type="ARBA" id="ARBA00023136"/>
    </source>
</evidence>
<dbReference type="InterPro" id="IPR003599">
    <property type="entry name" value="Ig_sub"/>
</dbReference>
<dbReference type="InterPro" id="IPR003598">
    <property type="entry name" value="Ig_sub2"/>
</dbReference>
<dbReference type="PANTHER" id="PTHR11640">
    <property type="entry name" value="NEPHRIN"/>
    <property type="match status" value="1"/>
</dbReference>
<evidence type="ECO:0000256" key="7">
    <source>
        <dbReference type="SAM" id="Phobius"/>
    </source>
</evidence>
<comment type="caution">
    <text evidence="9">The sequence shown here is derived from an EMBL/GenBank/DDBJ whole genome shotgun (WGS) entry which is preliminary data.</text>
</comment>
<name>A0A8K0KEM3_LADFU</name>
<dbReference type="SUPFAM" id="SSF48726">
    <property type="entry name" value="Immunoglobulin"/>
    <property type="match status" value="3"/>
</dbReference>
<keyword evidence="5" id="KW-0393">Immunoglobulin domain</keyword>
<dbReference type="AlphaFoldDB" id="A0A8K0KEM3"/>
<sequence length="569" mass="61762">MEEHRCEDHNTRLPCFGTPPPPETSSPPSTSFPPPSTLLPLQSPPTSPRYLLLLLTTCSTHLLHHLKAINSIERLDRRSNLGPPRKRPEARSRGRRRDCTRSFAARFLLLSWLLVAWAPFAAAEQKFAMQPMDQTAIVNSRVTLPCRIINRVGAPQWTKDDFALGTNRNISGYDDRYAMIGSDEEGKLKEKGPAGPQNQFFLYSRPLTVCSISGDFSLDIHPVRLEDDARYQCQVAAGPNGEPGIRSRFATLTILVPPEPPRILPQPGDVVTPAGSGTESVGKGLFIPSNPMSLLTTEDREIQLECVSKGGKPAAEITWIDGIGNVLKDGVEYMTELLPDKKRLTAKSILRLTPRREHHRQVFTCQAHNAADRTYRSARVRLLVNYAPKVTVNVSAIRRPIPPPIHRPEDEVEEGGGVYALAGGPEAGVALGSSTAMASSASHTPSATTITTGSLIREFDEVRLTCLADANPDTDLVYRWFINDEPVTGGVISGTGAPPGIHGEAEGGLLVASAVAVDPTVLVISNVSRGFHDAIVKCEVHNAVGKSEESETLDISFIPNLDVSCEVPG</sequence>
<feature type="compositionally biased region" description="Pro residues" evidence="6">
    <location>
        <begin position="17"/>
        <end position="40"/>
    </location>
</feature>
<evidence type="ECO:0000256" key="3">
    <source>
        <dbReference type="ARBA" id="ARBA00023157"/>
    </source>
</evidence>
<evidence type="ECO:0000256" key="4">
    <source>
        <dbReference type="ARBA" id="ARBA00023180"/>
    </source>
</evidence>
<dbReference type="GO" id="GO:0005911">
    <property type="term" value="C:cell-cell junction"/>
    <property type="evidence" value="ECO:0007669"/>
    <property type="project" value="TreeGrafter"/>
</dbReference>
<dbReference type="GO" id="GO:0005886">
    <property type="term" value="C:plasma membrane"/>
    <property type="evidence" value="ECO:0007669"/>
    <property type="project" value="TreeGrafter"/>
</dbReference>
<evidence type="ECO:0000259" key="8">
    <source>
        <dbReference type="PROSITE" id="PS50835"/>
    </source>
</evidence>
<dbReference type="InterPro" id="IPR013162">
    <property type="entry name" value="CD80_C2-set"/>
</dbReference>
<feature type="domain" description="Ig-like" evidence="8">
    <location>
        <begin position="445"/>
        <end position="556"/>
    </location>
</feature>
<evidence type="ECO:0000313" key="9">
    <source>
        <dbReference type="EMBL" id="KAG8232943.1"/>
    </source>
</evidence>
<feature type="region of interest" description="Disordered" evidence="6">
    <location>
        <begin position="77"/>
        <end position="96"/>
    </location>
</feature>
<protein>
    <recommendedName>
        <fullName evidence="8">Ig-like domain-containing protein</fullName>
    </recommendedName>
</protein>
<evidence type="ECO:0000256" key="5">
    <source>
        <dbReference type="ARBA" id="ARBA00023319"/>
    </source>
</evidence>
<dbReference type="GO" id="GO:0098609">
    <property type="term" value="P:cell-cell adhesion"/>
    <property type="evidence" value="ECO:0007669"/>
    <property type="project" value="TreeGrafter"/>
</dbReference>
<dbReference type="EMBL" id="KZ308672">
    <property type="protein sequence ID" value="KAG8232943.1"/>
    <property type="molecule type" value="Genomic_DNA"/>
</dbReference>
<reference evidence="9" key="2">
    <citation type="submission" date="2017-10" db="EMBL/GenBank/DDBJ databases">
        <title>Ladona fulva Genome sequencing and assembly.</title>
        <authorList>
            <person name="Murali S."/>
            <person name="Richards S."/>
            <person name="Bandaranaike D."/>
            <person name="Bellair M."/>
            <person name="Blankenburg K."/>
            <person name="Chao H."/>
            <person name="Dinh H."/>
            <person name="Doddapaneni H."/>
            <person name="Dugan-Rocha S."/>
            <person name="Elkadiri S."/>
            <person name="Gnanaolivu R."/>
            <person name="Hernandez B."/>
            <person name="Skinner E."/>
            <person name="Javaid M."/>
            <person name="Lee S."/>
            <person name="Li M."/>
            <person name="Ming W."/>
            <person name="Munidasa M."/>
            <person name="Muniz J."/>
            <person name="Nguyen L."/>
            <person name="Hughes D."/>
            <person name="Osuji N."/>
            <person name="Pu L.-L."/>
            <person name="Puazo M."/>
            <person name="Qu C."/>
            <person name="Quiroz J."/>
            <person name="Raj R."/>
            <person name="Weissenberger G."/>
            <person name="Xin Y."/>
            <person name="Zou X."/>
            <person name="Han Y."/>
            <person name="Worley K."/>
            <person name="Muzny D."/>
            <person name="Gibbs R."/>
        </authorList>
    </citation>
    <scope>NUCLEOTIDE SEQUENCE</scope>
    <source>
        <strain evidence="9">Sampled in the wild</strain>
    </source>
</reference>
<keyword evidence="2 7" id="KW-0472">Membrane</keyword>
<dbReference type="PROSITE" id="PS50835">
    <property type="entry name" value="IG_LIKE"/>
    <property type="match status" value="3"/>
</dbReference>
<organism evidence="9 10">
    <name type="scientific">Ladona fulva</name>
    <name type="common">Scarce chaser dragonfly</name>
    <name type="synonym">Libellula fulva</name>
    <dbReference type="NCBI Taxonomy" id="123851"/>
    <lineage>
        <taxon>Eukaryota</taxon>
        <taxon>Metazoa</taxon>
        <taxon>Ecdysozoa</taxon>
        <taxon>Arthropoda</taxon>
        <taxon>Hexapoda</taxon>
        <taxon>Insecta</taxon>
        <taxon>Pterygota</taxon>
        <taxon>Palaeoptera</taxon>
        <taxon>Odonata</taxon>
        <taxon>Epiprocta</taxon>
        <taxon>Anisoptera</taxon>
        <taxon>Libelluloidea</taxon>
        <taxon>Libellulidae</taxon>
        <taxon>Ladona</taxon>
    </lineage>
</organism>
<evidence type="ECO:0000313" key="10">
    <source>
        <dbReference type="Proteomes" id="UP000792457"/>
    </source>
</evidence>
<dbReference type="InterPro" id="IPR051275">
    <property type="entry name" value="Cell_adhesion_signaling"/>
</dbReference>
<dbReference type="SMART" id="SM00408">
    <property type="entry name" value="IGc2"/>
    <property type="match status" value="2"/>
</dbReference>
<feature type="compositionally biased region" description="Basic and acidic residues" evidence="6">
    <location>
        <begin position="86"/>
        <end position="96"/>
    </location>
</feature>
<gene>
    <name evidence="9" type="ORF">J437_LFUL013108</name>
</gene>
<dbReference type="SMART" id="SM00409">
    <property type="entry name" value="IG"/>
    <property type="match status" value="3"/>
</dbReference>
<dbReference type="InterPro" id="IPR013783">
    <property type="entry name" value="Ig-like_fold"/>
</dbReference>
<dbReference type="Proteomes" id="UP000792457">
    <property type="component" value="Unassembled WGS sequence"/>
</dbReference>
<comment type="subcellular location">
    <subcellularLocation>
        <location evidence="1">Membrane</location>
        <topology evidence="1">Single-pass type I membrane protein</topology>
    </subcellularLocation>
</comment>
<keyword evidence="10" id="KW-1185">Reference proteome</keyword>
<feature type="compositionally biased region" description="Basic and acidic residues" evidence="6">
    <location>
        <begin position="1"/>
        <end position="11"/>
    </location>
</feature>
<evidence type="ECO:0000256" key="1">
    <source>
        <dbReference type="ARBA" id="ARBA00004479"/>
    </source>
</evidence>
<dbReference type="PANTHER" id="PTHR11640:SF31">
    <property type="entry name" value="IRREGULAR CHIASM C-ROUGHEST PROTEIN-RELATED"/>
    <property type="match status" value="1"/>
</dbReference>
<dbReference type="OrthoDB" id="6413693at2759"/>
<evidence type="ECO:0000256" key="6">
    <source>
        <dbReference type="SAM" id="MobiDB-lite"/>
    </source>
</evidence>
<dbReference type="CDD" id="cd00096">
    <property type="entry name" value="Ig"/>
    <property type="match status" value="1"/>
</dbReference>
<dbReference type="Pfam" id="PF08205">
    <property type="entry name" value="C2-set_2"/>
    <property type="match status" value="1"/>
</dbReference>
<dbReference type="Gene3D" id="2.60.40.10">
    <property type="entry name" value="Immunoglobulins"/>
    <property type="match status" value="3"/>
</dbReference>
<proteinExistence type="predicted"/>
<keyword evidence="3" id="KW-1015">Disulfide bond</keyword>
<dbReference type="InterPro" id="IPR007110">
    <property type="entry name" value="Ig-like_dom"/>
</dbReference>